<dbReference type="AlphaFoldDB" id="T1CFZ7"/>
<dbReference type="SUPFAM" id="SSF53659">
    <property type="entry name" value="Isocitrate/Isopropylmalate dehydrogenase-like"/>
    <property type="match status" value="1"/>
</dbReference>
<feature type="non-terminal residue" evidence="1">
    <location>
        <position position="58"/>
    </location>
</feature>
<name>T1CFZ7_9ZZZZ</name>
<reference evidence="1" key="1">
    <citation type="submission" date="2013-08" db="EMBL/GenBank/DDBJ databases">
        <authorList>
            <person name="Mendez C."/>
            <person name="Richter M."/>
            <person name="Ferrer M."/>
            <person name="Sanchez J."/>
        </authorList>
    </citation>
    <scope>NUCLEOTIDE SEQUENCE</scope>
</reference>
<dbReference type="GO" id="GO:0006633">
    <property type="term" value="P:fatty acid biosynthetic process"/>
    <property type="evidence" value="ECO:0007669"/>
    <property type="project" value="InterPro"/>
</dbReference>
<dbReference type="Pfam" id="PF02504">
    <property type="entry name" value="FA_synthesis"/>
    <property type="match status" value="1"/>
</dbReference>
<reference evidence="1" key="2">
    <citation type="journal article" date="2014" name="ISME J.">
        <title>Microbial stratification in low pH oxic and suboxic macroscopic growths along an acid mine drainage.</title>
        <authorList>
            <person name="Mendez-Garcia C."/>
            <person name="Mesa V."/>
            <person name="Sprenger R.R."/>
            <person name="Richter M."/>
            <person name="Diez M.S."/>
            <person name="Solano J."/>
            <person name="Bargiela R."/>
            <person name="Golyshina O.V."/>
            <person name="Manteca A."/>
            <person name="Ramos J.L."/>
            <person name="Gallego J.R."/>
            <person name="Llorente I."/>
            <person name="Martins Dos Santos V.A."/>
            <person name="Jensen O.N."/>
            <person name="Pelaez A.I."/>
            <person name="Sanchez J."/>
            <person name="Ferrer M."/>
        </authorList>
    </citation>
    <scope>NUCLEOTIDE SEQUENCE</scope>
</reference>
<accession>T1CFZ7</accession>
<organism evidence="1">
    <name type="scientific">mine drainage metagenome</name>
    <dbReference type="NCBI Taxonomy" id="410659"/>
    <lineage>
        <taxon>unclassified sequences</taxon>
        <taxon>metagenomes</taxon>
        <taxon>ecological metagenomes</taxon>
    </lineage>
</organism>
<dbReference type="GO" id="GO:0016747">
    <property type="term" value="F:acyltransferase activity, transferring groups other than amino-acyl groups"/>
    <property type="evidence" value="ECO:0007669"/>
    <property type="project" value="InterPro"/>
</dbReference>
<sequence>MRIAIDAMGGDHAPEEIVAGALEASSRWQIPIMLIGRREAIEPIVERRGKDADVVVVD</sequence>
<proteinExistence type="predicted"/>
<dbReference type="EMBL" id="AUZX01000455">
    <property type="protein sequence ID" value="EQD80708.1"/>
    <property type="molecule type" value="Genomic_DNA"/>
</dbReference>
<comment type="caution">
    <text evidence="1">The sequence shown here is derived from an EMBL/GenBank/DDBJ whole genome shotgun (WGS) entry which is preliminary data.</text>
</comment>
<dbReference type="InterPro" id="IPR003664">
    <property type="entry name" value="FA_synthesis"/>
</dbReference>
<evidence type="ECO:0000313" key="1">
    <source>
        <dbReference type="EMBL" id="EQD80708.1"/>
    </source>
</evidence>
<gene>
    <name evidence="1" type="ORF">B1A_00605</name>
</gene>
<dbReference type="Gene3D" id="3.40.718.10">
    <property type="entry name" value="Isopropylmalate Dehydrogenase"/>
    <property type="match status" value="1"/>
</dbReference>
<protein>
    <submittedName>
        <fullName evidence="1">Fatty acid synthesis plsX protein</fullName>
    </submittedName>
</protein>